<reference evidence="2" key="1">
    <citation type="submission" date="2020-10" db="EMBL/GenBank/DDBJ databases">
        <authorList>
            <person name="Gilroy R."/>
        </authorList>
    </citation>
    <scope>NUCLEOTIDE SEQUENCE</scope>
    <source>
        <strain evidence="2">ChiHjej12B11-29160</strain>
    </source>
</reference>
<dbReference type="EMBL" id="DVMQ01000006">
    <property type="protein sequence ID" value="HIU23694.1"/>
    <property type="molecule type" value="Genomic_DNA"/>
</dbReference>
<accession>A0A9D1L3K4</accession>
<organism evidence="2 3">
    <name type="scientific">Candidatus Coprovicinus avistercoris</name>
    <dbReference type="NCBI Taxonomy" id="2840754"/>
    <lineage>
        <taxon>Bacteria</taxon>
        <taxon>Bacillati</taxon>
        <taxon>Actinomycetota</taxon>
        <taxon>Coriobacteriia</taxon>
        <taxon>Coriobacteriales</taxon>
        <taxon>Coriobacteriaceae</taxon>
        <taxon>Coriobacteriaceae incertae sedis</taxon>
        <taxon>Candidatus Coprovicinus</taxon>
    </lineage>
</organism>
<feature type="transmembrane region" description="Helical" evidence="1">
    <location>
        <begin position="70"/>
        <end position="89"/>
    </location>
</feature>
<evidence type="ECO:0000256" key="1">
    <source>
        <dbReference type="SAM" id="Phobius"/>
    </source>
</evidence>
<dbReference type="Proteomes" id="UP000824078">
    <property type="component" value="Unassembled WGS sequence"/>
</dbReference>
<evidence type="ECO:0000313" key="3">
    <source>
        <dbReference type="Proteomes" id="UP000824078"/>
    </source>
</evidence>
<comment type="caution">
    <text evidence="2">The sequence shown here is derived from an EMBL/GenBank/DDBJ whole genome shotgun (WGS) entry which is preliminary data.</text>
</comment>
<keyword evidence="1" id="KW-0812">Transmembrane</keyword>
<dbReference type="AlphaFoldDB" id="A0A9D1L3K4"/>
<reference evidence="2" key="2">
    <citation type="journal article" date="2021" name="PeerJ">
        <title>Extensive microbial diversity within the chicken gut microbiome revealed by metagenomics and culture.</title>
        <authorList>
            <person name="Gilroy R."/>
            <person name="Ravi A."/>
            <person name="Getino M."/>
            <person name="Pursley I."/>
            <person name="Horton D.L."/>
            <person name="Alikhan N.F."/>
            <person name="Baker D."/>
            <person name="Gharbi K."/>
            <person name="Hall N."/>
            <person name="Watson M."/>
            <person name="Adriaenssens E.M."/>
            <person name="Foster-Nyarko E."/>
            <person name="Jarju S."/>
            <person name="Secka A."/>
            <person name="Antonio M."/>
            <person name="Oren A."/>
            <person name="Chaudhuri R.R."/>
            <person name="La Ragione R."/>
            <person name="Hildebrand F."/>
            <person name="Pallen M.J."/>
        </authorList>
    </citation>
    <scope>NUCLEOTIDE SEQUENCE</scope>
    <source>
        <strain evidence="2">ChiHjej12B11-29160</strain>
    </source>
</reference>
<keyword evidence="1" id="KW-0472">Membrane</keyword>
<keyword evidence="1" id="KW-1133">Transmembrane helix</keyword>
<gene>
    <name evidence="2" type="ORF">IAD17_02065</name>
</gene>
<feature type="transmembrane region" description="Helical" evidence="1">
    <location>
        <begin position="41"/>
        <end position="64"/>
    </location>
</feature>
<proteinExistence type="predicted"/>
<protein>
    <submittedName>
        <fullName evidence="2">Uncharacterized protein</fullName>
    </submittedName>
</protein>
<evidence type="ECO:0000313" key="2">
    <source>
        <dbReference type="EMBL" id="HIU23694.1"/>
    </source>
</evidence>
<sequence>MRIQPNTSKQGETALAVADYAFDEPLFMTYRIVRNAHQMRFYGWCLFIVGLLLDALSVYVVSYLGITLESLGFCAVSFVLTALGVYVIASGHLGRGASKAVFADFFGRRGADIHSPRPWAFRERVIVDEEGITICYGPIGAPDDQLRMVRKAWGEWASVHLTSEALIVLCKAKTGPAARWLLGFDFAYYDQKRNTFEDAVIPLNALIGTTPQELSSYIQSHLAR</sequence>
<name>A0A9D1L3K4_9ACTN</name>